<evidence type="ECO:0000256" key="1">
    <source>
        <dbReference type="ARBA" id="ARBA00022679"/>
    </source>
</evidence>
<feature type="chain" id="PRO_5041783209" description="Peptide hydrolase" evidence="3">
    <location>
        <begin position="23"/>
        <end position="408"/>
    </location>
</feature>
<dbReference type="Pfam" id="PF04389">
    <property type="entry name" value="Peptidase_M28"/>
    <property type="match status" value="1"/>
</dbReference>
<keyword evidence="3" id="KW-0732">Signal</keyword>
<comment type="caution">
    <text evidence="5">The sequence shown here is derived from an EMBL/GenBank/DDBJ whole genome shotgun (WGS) entry which is preliminary data.</text>
</comment>
<dbReference type="InterPro" id="IPR007484">
    <property type="entry name" value="Peptidase_M28"/>
</dbReference>
<keyword evidence="3" id="KW-0862">Zinc</keyword>
<gene>
    <name evidence="5" type="ORF">HK100_007244</name>
</gene>
<evidence type="ECO:0000256" key="2">
    <source>
        <dbReference type="ARBA" id="ARBA00023315"/>
    </source>
</evidence>
<feature type="domain" description="Peptidase M28" evidence="4">
    <location>
        <begin position="149"/>
        <end position="397"/>
    </location>
</feature>
<keyword evidence="3" id="KW-0479">Metal-binding</keyword>
<dbReference type="PANTHER" id="PTHR12283:SF6">
    <property type="entry name" value="GLUTAMINYL-PEPTIDE CYCLOTRANSFERASE-RELATED"/>
    <property type="match status" value="1"/>
</dbReference>
<dbReference type="EC" id="3.4.-.-" evidence="3"/>
<dbReference type="Proteomes" id="UP001211907">
    <property type="component" value="Unassembled WGS sequence"/>
</dbReference>
<dbReference type="SUPFAM" id="SSF53187">
    <property type="entry name" value="Zn-dependent exopeptidases"/>
    <property type="match status" value="1"/>
</dbReference>
<proteinExistence type="inferred from homology"/>
<dbReference type="PANTHER" id="PTHR12283">
    <property type="entry name" value="GLUTAMINYL-PEPTIDE CYCLOTRANSFERASE"/>
    <property type="match status" value="1"/>
</dbReference>
<evidence type="ECO:0000256" key="3">
    <source>
        <dbReference type="RuleBase" id="RU361240"/>
    </source>
</evidence>
<keyword evidence="2" id="KW-0012">Acyltransferase</keyword>
<dbReference type="GO" id="GO:0008233">
    <property type="term" value="F:peptidase activity"/>
    <property type="evidence" value="ECO:0007669"/>
    <property type="project" value="UniProtKB-KW"/>
</dbReference>
<evidence type="ECO:0000313" key="5">
    <source>
        <dbReference type="EMBL" id="KAJ3091225.1"/>
    </source>
</evidence>
<sequence>MDSYGWRFVLLLLAVVVTSATGRDLRTRFATQLNGDELREMVGSAAALRHEAFVPAKRHDNSDYNSNDYNNNYFNRDFKHFDNSLLIRDNGAALVALSLHNLLVPRVSGSEANANVRNHIVTVFKALQWSVEIDAFDSETPHGKLPFANIVATKNSNAKHKLVLAAHYDSKFFDGKDFIGATDSAIPCAILIAIAHAINPLLEAQDLLARTTVQFIFFDGEEAFVNWSATDSLYGSRHLAEKWETLAADGSTIPSFSSSTKSSQSSNKKKSILKSIDAFILLDLLGDPTSTFINLNSKTTWIWERLVNIEQRLASLQLLSPQKSELVNVQNEVAYFVPGISTFGSQAIDDDHRPFRDRGVPIVHVIAVPFPKTWHTLNDDSDHVNPNTASDLARIFTVLVVEYLGLLV</sequence>
<evidence type="ECO:0000313" key="6">
    <source>
        <dbReference type="Proteomes" id="UP001211907"/>
    </source>
</evidence>
<dbReference type="Gene3D" id="3.40.630.10">
    <property type="entry name" value="Zn peptidases"/>
    <property type="match status" value="1"/>
</dbReference>
<dbReference type="GO" id="GO:0016603">
    <property type="term" value="F:glutaminyl-peptide cyclotransferase activity"/>
    <property type="evidence" value="ECO:0007669"/>
    <property type="project" value="TreeGrafter"/>
</dbReference>
<dbReference type="EMBL" id="JADGJH010003400">
    <property type="protein sequence ID" value="KAJ3091225.1"/>
    <property type="molecule type" value="Genomic_DNA"/>
</dbReference>
<accession>A0AAD5SRV5</accession>
<reference evidence="5" key="1">
    <citation type="submission" date="2020-05" db="EMBL/GenBank/DDBJ databases">
        <title>Phylogenomic resolution of chytrid fungi.</title>
        <authorList>
            <person name="Stajich J.E."/>
            <person name="Amses K."/>
            <person name="Simmons R."/>
            <person name="Seto K."/>
            <person name="Myers J."/>
            <person name="Bonds A."/>
            <person name="Quandt C.A."/>
            <person name="Barry K."/>
            <person name="Liu P."/>
            <person name="Grigoriev I."/>
            <person name="Longcore J.E."/>
            <person name="James T.Y."/>
        </authorList>
    </citation>
    <scope>NUCLEOTIDE SEQUENCE</scope>
    <source>
        <strain evidence="5">JEL0513</strain>
    </source>
</reference>
<dbReference type="GO" id="GO:0008270">
    <property type="term" value="F:zinc ion binding"/>
    <property type="evidence" value="ECO:0007669"/>
    <property type="project" value="TreeGrafter"/>
</dbReference>
<organism evidence="5 6">
    <name type="scientific">Physocladia obscura</name>
    <dbReference type="NCBI Taxonomy" id="109957"/>
    <lineage>
        <taxon>Eukaryota</taxon>
        <taxon>Fungi</taxon>
        <taxon>Fungi incertae sedis</taxon>
        <taxon>Chytridiomycota</taxon>
        <taxon>Chytridiomycota incertae sedis</taxon>
        <taxon>Chytridiomycetes</taxon>
        <taxon>Chytridiales</taxon>
        <taxon>Chytriomycetaceae</taxon>
        <taxon>Physocladia</taxon>
    </lineage>
</organism>
<keyword evidence="6" id="KW-1185">Reference proteome</keyword>
<dbReference type="GO" id="GO:0006508">
    <property type="term" value="P:proteolysis"/>
    <property type="evidence" value="ECO:0007669"/>
    <property type="project" value="UniProtKB-KW"/>
</dbReference>
<name>A0AAD5SRV5_9FUNG</name>
<dbReference type="AlphaFoldDB" id="A0AAD5SRV5"/>
<keyword evidence="3" id="KW-0378">Hydrolase</keyword>
<dbReference type="InterPro" id="IPR040234">
    <property type="entry name" value="QC/QCL"/>
</dbReference>
<feature type="signal peptide" evidence="3">
    <location>
        <begin position="1"/>
        <end position="22"/>
    </location>
</feature>
<evidence type="ECO:0000259" key="4">
    <source>
        <dbReference type="Pfam" id="PF04389"/>
    </source>
</evidence>
<keyword evidence="1" id="KW-0808">Transferase</keyword>
<keyword evidence="3" id="KW-0645">Protease</keyword>
<protein>
    <recommendedName>
        <fullName evidence="3">Peptide hydrolase</fullName>
        <ecNumber evidence="3">3.4.-.-</ecNumber>
    </recommendedName>
</protein>
<comment type="similarity">
    <text evidence="3">Belongs to the peptidase M28 family.</text>
</comment>